<dbReference type="GO" id="GO:0000307">
    <property type="term" value="C:cyclin-dependent protein kinase holoenzyme complex"/>
    <property type="evidence" value="ECO:0007669"/>
    <property type="project" value="TreeGrafter"/>
</dbReference>
<feature type="compositionally biased region" description="Polar residues" evidence="1">
    <location>
        <begin position="273"/>
        <end position="284"/>
    </location>
</feature>
<organism evidence="3 4">
    <name type="scientific">Rhizoctonia solani</name>
    <dbReference type="NCBI Taxonomy" id="456999"/>
    <lineage>
        <taxon>Eukaryota</taxon>
        <taxon>Fungi</taxon>
        <taxon>Dikarya</taxon>
        <taxon>Basidiomycota</taxon>
        <taxon>Agaricomycotina</taxon>
        <taxon>Agaricomycetes</taxon>
        <taxon>Cantharellales</taxon>
        <taxon>Ceratobasidiaceae</taxon>
        <taxon>Rhizoctonia</taxon>
    </lineage>
</organism>
<dbReference type="SUPFAM" id="SSF47954">
    <property type="entry name" value="Cyclin-like"/>
    <property type="match status" value="1"/>
</dbReference>
<proteinExistence type="predicted"/>
<dbReference type="EMBL" id="CYGV01001578">
    <property type="protein sequence ID" value="CUA75614.1"/>
    <property type="molecule type" value="Genomic_DNA"/>
</dbReference>
<dbReference type="PANTHER" id="PTHR15615">
    <property type="match status" value="1"/>
</dbReference>
<sequence length="436" mass="47788">MAPPPSYRPIRTHPASLISASEHDPDLLWLMGQRVNMEMIDHIVAKVREVVPRCCDTCHPPVSHKRSDSLSTLPSPPVTPTKPAFQNGSNRRGEYEAAPLPALEDFLGNIVSSSKIQAPTLLCTLIYLERIRPKLPPIESAPHSRSPDVQHRVLMATIVCAAKYLNDSSPKNKHWALYSYGLLTCQDVNAMELQLLGLLDWDLRLTEQDCTGTFSVFFGKPKSRATQQLATPPKNVAVRTGASNVVSNVRPDSHLTVPSDRRASRPARIEISTGPTHLHSSFTRSNTPNAPLSPPPSASSVSFRQCQDRSPVGDRVGTSNGEDCARRPGYMHTYGVRYTPLAEDARPAVQARTSTSQPNVRFAADPVIPIGETVTRNTEDCVTSWSSLSRANGIFERVWGNNHHSGRSAMRPSRSVGGFFRAATSHTLAEQATARV</sequence>
<evidence type="ECO:0000313" key="4">
    <source>
        <dbReference type="Proteomes" id="UP000044841"/>
    </source>
</evidence>
<dbReference type="InterPro" id="IPR006671">
    <property type="entry name" value="Cyclin_N"/>
</dbReference>
<protein>
    <recommendedName>
        <fullName evidence="2">Cyclin N-terminal domain-containing protein</fullName>
    </recommendedName>
</protein>
<dbReference type="CDD" id="cd20557">
    <property type="entry name" value="CYCLIN_ScPCL1-like"/>
    <property type="match status" value="1"/>
</dbReference>
<evidence type="ECO:0000313" key="3">
    <source>
        <dbReference type="EMBL" id="CUA75614.1"/>
    </source>
</evidence>
<feature type="domain" description="Cyclin N-terminal" evidence="2">
    <location>
        <begin position="103"/>
        <end position="204"/>
    </location>
</feature>
<feature type="region of interest" description="Disordered" evidence="1">
    <location>
        <begin position="61"/>
        <end position="92"/>
    </location>
</feature>
<reference evidence="3 4" key="1">
    <citation type="submission" date="2015-07" db="EMBL/GenBank/DDBJ databases">
        <authorList>
            <person name="Noorani M."/>
        </authorList>
    </citation>
    <scope>NUCLEOTIDE SEQUENCE [LARGE SCALE GENOMIC DNA]</scope>
    <source>
        <strain evidence="3">BBA 69670</strain>
    </source>
</reference>
<dbReference type="AlphaFoldDB" id="A0A0K6GB75"/>
<keyword evidence="4" id="KW-1185">Reference proteome</keyword>
<gene>
    <name evidence="3" type="ORF">RSOLAG22IIIB_05979</name>
</gene>
<evidence type="ECO:0000259" key="2">
    <source>
        <dbReference type="Pfam" id="PF00134"/>
    </source>
</evidence>
<dbReference type="GO" id="GO:0005634">
    <property type="term" value="C:nucleus"/>
    <property type="evidence" value="ECO:0007669"/>
    <property type="project" value="TreeGrafter"/>
</dbReference>
<dbReference type="InterPro" id="IPR036915">
    <property type="entry name" value="Cyclin-like_sf"/>
</dbReference>
<evidence type="ECO:0000256" key="1">
    <source>
        <dbReference type="SAM" id="MobiDB-lite"/>
    </source>
</evidence>
<dbReference type="GO" id="GO:0016538">
    <property type="term" value="F:cyclin-dependent protein serine/threonine kinase regulator activity"/>
    <property type="evidence" value="ECO:0007669"/>
    <property type="project" value="TreeGrafter"/>
</dbReference>
<dbReference type="Gene3D" id="1.10.472.10">
    <property type="entry name" value="Cyclin-like"/>
    <property type="match status" value="1"/>
</dbReference>
<name>A0A0K6GB75_9AGAM</name>
<dbReference type="Proteomes" id="UP000044841">
    <property type="component" value="Unassembled WGS sequence"/>
</dbReference>
<accession>A0A0K6GB75</accession>
<dbReference type="GO" id="GO:0019901">
    <property type="term" value="F:protein kinase binding"/>
    <property type="evidence" value="ECO:0007669"/>
    <property type="project" value="InterPro"/>
</dbReference>
<dbReference type="PANTHER" id="PTHR15615:SF10">
    <property type="entry name" value="PHO85 CYCLIN-2-RELATED"/>
    <property type="match status" value="1"/>
</dbReference>
<dbReference type="Pfam" id="PF00134">
    <property type="entry name" value="Cyclin_N"/>
    <property type="match status" value="1"/>
</dbReference>
<feature type="region of interest" description="Disordered" evidence="1">
    <location>
        <begin position="248"/>
        <end position="328"/>
    </location>
</feature>
<dbReference type="InterPro" id="IPR013922">
    <property type="entry name" value="Cyclin_PHO80-like"/>
</dbReference>